<feature type="domain" description="L,D-TPase catalytic" evidence="2">
    <location>
        <begin position="116"/>
        <end position="265"/>
    </location>
</feature>
<evidence type="ECO:0000313" key="3">
    <source>
        <dbReference type="EMBL" id="GFK92465.1"/>
    </source>
</evidence>
<organism evidence="3 4">
    <name type="scientific">Fundidesulfovibrio magnetotacticus</name>
    <dbReference type="NCBI Taxonomy" id="2730080"/>
    <lineage>
        <taxon>Bacteria</taxon>
        <taxon>Pseudomonadati</taxon>
        <taxon>Thermodesulfobacteriota</taxon>
        <taxon>Desulfovibrionia</taxon>
        <taxon>Desulfovibrionales</taxon>
        <taxon>Desulfovibrionaceae</taxon>
        <taxon>Fundidesulfovibrio</taxon>
    </lineage>
</organism>
<dbReference type="PANTHER" id="PTHR38589:SF1">
    <property type="entry name" value="BLR0621 PROTEIN"/>
    <property type="match status" value="1"/>
</dbReference>
<dbReference type="AlphaFoldDB" id="A0A6V8LW23"/>
<name>A0A6V8LW23_9BACT</name>
<reference evidence="3 4" key="1">
    <citation type="submission" date="2020-04" db="EMBL/GenBank/DDBJ databases">
        <authorList>
            <consortium name="Desulfovibrio sp. FSS-1 genome sequencing consortium"/>
            <person name="Shimoshige H."/>
            <person name="Kobayashi H."/>
            <person name="Maekawa T."/>
        </authorList>
    </citation>
    <scope>NUCLEOTIDE SEQUENCE [LARGE SCALE GENOMIC DNA]</scope>
    <source>
        <strain evidence="3 4">SIID29052-01</strain>
    </source>
</reference>
<dbReference type="InterPro" id="IPR005490">
    <property type="entry name" value="LD_TPept_cat_dom"/>
</dbReference>
<dbReference type="EMBL" id="BLTE01000001">
    <property type="protein sequence ID" value="GFK92465.1"/>
    <property type="molecule type" value="Genomic_DNA"/>
</dbReference>
<keyword evidence="4" id="KW-1185">Reference proteome</keyword>
<dbReference type="GO" id="GO:0016740">
    <property type="term" value="F:transferase activity"/>
    <property type="evidence" value="ECO:0007669"/>
    <property type="project" value="InterPro"/>
</dbReference>
<dbReference type="PANTHER" id="PTHR38589">
    <property type="entry name" value="BLR0621 PROTEIN"/>
    <property type="match status" value="1"/>
</dbReference>
<dbReference type="Proteomes" id="UP000494245">
    <property type="component" value="Unassembled WGS sequence"/>
</dbReference>
<feature type="region of interest" description="Disordered" evidence="1">
    <location>
        <begin position="1"/>
        <end position="24"/>
    </location>
</feature>
<evidence type="ECO:0000313" key="4">
    <source>
        <dbReference type="Proteomes" id="UP000494245"/>
    </source>
</evidence>
<protein>
    <recommendedName>
        <fullName evidence="2">L,D-TPase catalytic domain-containing protein</fullName>
    </recommendedName>
</protein>
<evidence type="ECO:0000259" key="2">
    <source>
        <dbReference type="Pfam" id="PF03734"/>
    </source>
</evidence>
<reference evidence="3 4" key="2">
    <citation type="submission" date="2020-05" db="EMBL/GenBank/DDBJ databases">
        <title>Draft genome sequence of Desulfovibrio sp. strainFSS-1.</title>
        <authorList>
            <person name="Shimoshige H."/>
            <person name="Kobayashi H."/>
            <person name="Maekawa T."/>
        </authorList>
    </citation>
    <scope>NUCLEOTIDE SEQUENCE [LARGE SCALE GENOMIC DNA]</scope>
    <source>
        <strain evidence="3 4">SIID29052-01</strain>
    </source>
</reference>
<dbReference type="Pfam" id="PF03734">
    <property type="entry name" value="YkuD"/>
    <property type="match status" value="1"/>
</dbReference>
<accession>A0A6V8LW23</accession>
<dbReference type="RefSeq" id="WP_173080571.1">
    <property type="nucleotide sequence ID" value="NZ_BLTE01000001.1"/>
</dbReference>
<proteinExistence type="predicted"/>
<evidence type="ECO:0000256" key="1">
    <source>
        <dbReference type="SAM" id="MobiDB-lite"/>
    </source>
</evidence>
<gene>
    <name evidence="3" type="ORF">NNJEOMEG_00290</name>
</gene>
<sequence length="282" mass="29583">MRNAARSRADAGASRARSGAAGTGLLPRGSAGGARALSARLCLGCLALFLGLLLAAAPVRAASFKQTLQAVVALSPGWDSSQAEVRLYERSPGGRWKQAGPSIRAVTGRNGLAWGRGLAAPGADGPVKREGDGRAPAGVFALGFAFGYDPPSARPLKMPYVQMTDAHECVDDEASPAYNAVVEVTPQKPKTWSSSEEMRRKDELYRLGLTVEHNTGPARPGAGSCIFLHVWRGPESGTAGCTAMDLKNLERLAAWLDPAKRPVFVSLPAGLARAYARPLGLP</sequence>
<comment type="caution">
    <text evidence="3">The sequence shown here is derived from an EMBL/GenBank/DDBJ whole genome shotgun (WGS) entry which is preliminary data.</text>
</comment>